<keyword evidence="3" id="KW-0813">Transport</keyword>
<evidence type="ECO:0000256" key="7">
    <source>
        <dbReference type="RuleBase" id="RU003820"/>
    </source>
</evidence>
<keyword evidence="6 7" id="KW-0408">Iron</keyword>
<sequence length="77" mass="8617">MSGLLDTFEGSYLGHADRIPADARMECKICWHVYDPAVGDDYWQIPAGTPFAALPDHWRCPECDGDKQQFMVVQDAG</sequence>
<dbReference type="InterPro" id="IPR024935">
    <property type="entry name" value="Rubredoxin_dom"/>
</dbReference>
<dbReference type="PROSITE" id="PS50903">
    <property type="entry name" value="RUBREDOXIN_LIKE"/>
    <property type="match status" value="1"/>
</dbReference>
<evidence type="ECO:0000313" key="9">
    <source>
        <dbReference type="EMBL" id="MEB4590264.1"/>
    </source>
</evidence>
<keyword evidence="4 7" id="KW-0479">Metal-binding</keyword>
<dbReference type="EMBL" id="JAYMYJ010000042">
    <property type="protein sequence ID" value="MEB4590264.1"/>
    <property type="molecule type" value="Genomic_DNA"/>
</dbReference>
<name>A0ABU6CU22_9GAMM</name>
<proteinExistence type="inferred from homology"/>
<comment type="similarity">
    <text evidence="2 7">Belongs to the rubredoxin family.</text>
</comment>
<keyword evidence="10" id="KW-1185">Reference proteome</keyword>
<evidence type="ECO:0000259" key="8">
    <source>
        <dbReference type="PROSITE" id="PS50903"/>
    </source>
</evidence>
<comment type="cofactor">
    <cofactor evidence="1 7">
        <name>Fe(3+)</name>
        <dbReference type="ChEBI" id="CHEBI:29034"/>
    </cofactor>
</comment>
<dbReference type="InterPro" id="IPR024934">
    <property type="entry name" value="Rubredoxin-like_dom"/>
</dbReference>
<dbReference type="InterPro" id="IPR018527">
    <property type="entry name" value="Rubredoxin_Fe_BS"/>
</dbReference>
<keyword evidence="5 7" id="KW-0249">Electron transport</keyword>
<dbReference type="Gene3D" id="2.20.28.10">
    <property type="match status" value="1"/>
</dbReference>
<evidence type="ECO:0000256" key="4">
    <source>
        <dbReference type="ARBA" id="ARBA00022723"/>
    </source>
</evidence>
<feature type="domain" description="Rubredoxin-like" evidence="8">
    <location>
        <begin position="22"/>
        <end position="73"/>
    </location>
</feature>
<dbReference type="RefSeq" id="WP_324693540.1">
    <property type="nucleotide sequence ID" value="NZ_JAYMYJ010000042.1"/>
</dbReference>
<reference evidence="10" key="1">
    <citation type="submission" date="2023-07" db="EMBL/GenBank/DDBJ databases">
        <title>The carbon used by Thiothrix.</title>
        <authorList>
            <person name="Chen L."/>
        </authorList>
    </citation>
    <scope>NUCLEOTIDE SEQUENCE [LARGE SCALE GENOMIC DNA]</scope>
</reference>
<dbReference type="PRINTS" id="PR00163">
    <property type="entry name" value="RUBREDOXIN"/>
</dbReference>
<evidence type="ECO:0000256" key="3">
    <source>
        <dbReference type="ARBA" id="ARBA00022448"/>
    </source>
</evidence>
<evidence type="ECO:0000256" key="5">
    <source>
        <dbReference type="ARBA" id="ARBA00022982"/>
    </source>
</evidence>
<organism evidence="9 10">
    <name type="scientific">Candidatus Thiothrix phosphatis</name>
    <dbReference type="NCBI Taxonomy" id="3112415"/>
    <lineage>
        <taxon>Bacteria</taxon>
        <taxon>Pseudomonadati</taxon>
        <taxon>Pseudomonadota</taxon>
        <taxon>Gammaproteobacteria</taxon>
        <taxon>Thiotrichales</taxon>
        <taxon>Thiotrichaceae</taxon>
        <taxon>Thiothrix</taxon>
    </lineage>
</organism>
<dbReference type="InterPro" id="IPR050526">
    <property type="entry name" value="Rubredoxin_ET"/>
</dbReference>
<gene>
    <name evidence="9" type="ORF">VSS37_04680</name>
</gene>
<dbReference type="PANTHER" id="PTHR47627">
    <property type="entry name" value="RUBREDOXIN"/>
    <property type="match status" value="1"/>
</dbReference>
<comment type="caution">
    <text evidence="9">The sequence shown here is derived from an EMBL/GenBank/DDBJ whole genome shotgun (WGS) entry which is preliminary data.</text>
</comment>
<protein>
    <recommendedName>
        <fullName evidence="7">Rubredoxin</fullName>
    </recommendedName>
</protein>
<accession>A0ABU6CU22</accession>
<evidence type="ECO:0000313" key="10">
    <source>
        <dbReference type="Proteomes" id="UP001308005"/>
    </source>
</evidence>
<dbReference type="PANTHER" id="PTHR47627:SF1">
    <property type="entry name" value="RUBREDOXIN-1-RELATED"/>
    <property type="match status" value="1"/>
</dbReference>
<dbReference type="PROSITE" id="PS00202">
    <property type="entry name" value="RUBREDOXIN"/>
    <property type="match status" value="1"/>
</dbReference>
<evidence type="ECO:0000256" key="2">
    <source>
        <dbReference type="ARBA" id="ARBA00005337"/>
    </source>
</evidence>
<dbReference type="Pfam" id="PF00301">
    <property type="entry name" value="Rubredoxin"/>
    <property type="match status" value="1"/>
</dbReference>
<dbReference type="CDD" id="cd00730">
    <property type="entry name" value="rubredoxin"/>
    <property type="match status" value="1"/>
</dbReference>
<evidence type="ECO:0000256" key="1">
    <source>
        <dbReference type="ARBA" id="ARBA00001965"/>
    </source>
</evidence>
<dbReference type="Proteomes" id="UP001308005">
    <property type="component" value="Unassembled WGS sequence"/>
</dbReference>
<dbReference type="SUPFAM" id="SSF57802">
    <property type="entry name" value="Rubredoxin-like"/>
    <property type="match status" value="1"/>
</dbReference>
<evidence type="ECO:0000256" key="6">
    <source>
        <dbReference type="ARBA" id="ARBA00023004"/>
    </source>
</evidence>